<accession>A0AAV5AJ83</accession>
<comment type="caution">
    <text evidence="2">The sequence shown here is derived from an EMBL/GenBank/DDBJ whole genome shotgun (WGS) entry which is preliminary data.</text>
</comment>
<dbReference type="Pfam" id="PF12937">
    <property type="entry name" value="F-box-like"/>
    <property type="match status" value="1"/>
</dbReference>
<proteinExistence type="predicted"/>
<sequence length="500" mass="57420">MLIHSISNMGYTSLNSLFGRNSLPVLNQPVASSTSIVHELPVEILQDIFTRYCTIDIQQYADDAKRYKREARAFPPFHPDQLRCRLSLVCRRWASILKKTPRVWTQLIILDYIPRKVTMERWLNWSEPFPLELLILLWEPQRDVMVEELMRLLSPHISRLRILIAEFSRDNPFRDVLTRHLFPAGSVIEMPELEILYLHQSFPPPTLPAMGTIISPKLSKFTLLSGYKSGIASFLGERLDYVHLVLTDDTARDFSLLSRSKLVRTLNVEFNESPTTVPDIHFCLTHLTTLKLAIQLPSNEFAWNDFSALFERLQFPALEILDISVLGYLRHLDATPPIRSLLFNKSPHIKELACSQLRLGPDFYETLAYLQELKRLSMLGCIIEERFFKSFTELSPSSIVSGYLCPALEDIQFAPRVKFSLSDLEQLLKLRGNIVVLMTVLDFEMDVNDATILMSFDEYYSQFALAGEGINWFNTDESSFPVKYLGKAFSLIRLLSGLGS</sequence>
<dbReference type="SUPFAM" id="SSF52047">
    <property type="entry name" value="RNI-like"/>
    <property type="match status" value="1"/>
</dbReference>
<dbReference type="Gene3D" id="1.20.1280.50">
    <property type="match status" value="1"/>
</dbReference>
<reference evidence="2" key="1">
    <citation type="submission" date="2021-10" db="EMBL/GenBank/DDBJ databases">
        <title>De novo Genome Assembly of Clathrus columnatus (Basidiomycota, Fungi) Using Illumina and Nanopore Sequence Data.</title>
        <authorList>
            <person name="Ogiso-Tanaka E."/>
            <person name="Itagaki H."/>
            <person name="Hosoya T."/>
            <person name="Hosaka K."/>
        </authorList>
    </citation>
    <scope>NUCLEOTIDE SEQUENCE</scope>
    <source>
        <strain evidence="2">MO-923</strain>
    </source>
</reference>
<evidence type="ECO:0000313" key="2">
    <source>
        <dbReference type="EMBL" id="GJJ13189.1"/>
    </source>
</evidence>
<evidence type="ECO:0000313" key="3">
    <source>
        <dbReference type="Proteomes" id="UP001050691"/>
    </source>
</evidence>
<evidence type="ECO:0000259" key="1">
    <source>
        <dbReference type="Pfam" id="PF12937"/>
    </source>
</evidence>
<protein>
    <recommendedName>
        <fullName evidence="1">F-box domain-containing protein</fullName>
    </recommendedName>
</protein>
<dbReference type="Gene3D" id="3.80.10.10">
    <property type="entry name" value="Ribonuclease Inhibitor"/>
    <property type="match status" value="1"/>
</dbReference>
<dbReference type="InterPro" id="IPR001810">
    <property type="entry name" value="F-box_dom"/>
</dbReference>
<organism evidence="2 3">
    <name type="scientific">Clathrus columnatus</name>
    <dbReference type="NCBI Taxonomy" id="1419009"/>
    <lineage>
        <taxon>Eukaryota</taxon>
        <taxon>Fungi</taxon>
        <taxon>Dikarya</taxon>
        <taxon>Basidiomycota</taxon>
        <taxon>Agaricomycotina</taxon>
        <taxon>Agaricomycetes</taxon>
        <taxon>Phallomycetidae</taxon>
        <taxon>Phallales</taxon>
        <taxon>Clathraceae</taxon>
        <taxon>Clathrus</taxon>
    </lineage>
</organism>
<name>A0AAV5AJ83_9AGAM</name>
<dbReference type="Proteomes" id="UP001050691">
    <property type="component" value="Unassembled WGS sequence"/>
</dbReference>
<keyword evidence="3" id="KW-1185">Reference proteome</keyword>
<dbReference type="InterPro" id="IPR032675">
    <property type="entry name" value="LRR_dom_sf"/>
</dbReference>
<dbReference type="AlphaFoldDB" id="A0AAV5AJ83"/>
<dbReference type="EMBL" id="BPWL01000008">
    <property type="protein sequence ID" value="GJJ13189.1"/>
    <property type="molecule type" value="Genomic_DNA"/>
</dbReference>
<gene>
    <name evidence="2" type="ORF">Clacol_007440</name>
</gene>
<feature type="domain" description="F-box" evidence="1">
    <location>
        <begin position="39"/>
        <end position="107"/>
    </location>
</feature>